<comment type="caution">
    <text evidence="2">The sequence shown here is derived from an EMBL/GenBank/DDBJ whole genome shotgun (WGS) entry which is preliminary data.</text>
</comment>
<dbReference type="Proteomes" id="UP000224854">
    <property type="component" value="Unassembled WGS sequence"/>
</dbReference>
<keyword evidence="1" id="KW-0175">Coiled coil</keyword>
<dbReference type="PANTHER" id="PTHR42040:SF1">
    <property type="entry name" value="INNER KINETOCHORE SUBUNIT FTA4"/>
    <property type="match status" value="1"/>
</dbReference>
<evidence type="ECO:0000256" key="1">
    <source>
        <dbReference type="SAM" id="Coils"/>
    </source>
</evidence>
<dbReference type="OrthoDB" id="21214at2759"/>
<gene>
    <name evidence="2" type="ORF">CDD82_7368</name>
</gene>
<evidence type="ECO:0000313" key="3">
    <source>
        <dbReference type="Proteomes" id="UP000224854"/>
    </source>
</evidence>
<accession>A0A2C5ZQ91</accession>
<evidence type="ECO:0008006" key="4">
    <source>
        <dbReference type="Google" id="ProtNLM"/>
    </source>
</evidence>
<proteinExistence type="predicted"/>
<dbReference type="GO" id="GO:0031511">
    <property type="term" value="C:Mis6-Sim4 complex"/>
    <property type="evidence" value="ECO:0007669"/>
    <property type="project" value="InterPro"/>
</dbReference>
<dbReference type="AlphaFoldDB" id="A0A2C5ZQ91"/>
<evidence type="ECO:0000313" key="2">
    <source>
        <dbReference type="EMBL" id="PHH81983.1"/>
    </source>
</evidence>
<sequence length="257" mass="28155">MSSHAPKPTPTVAAVKKAFVAAQANILAQAPTPSAAWHAGNDASPQPLPGRAVDEAVAALGQLVQQHCRRVYAPQATRNVAEQIWNVYVRDADASMEAQAEVERAGVARDIDLLDDDAIEALPGSWPSQRHAEAHAMEAKRYRETVARLRQLRDERRELRRRVDMLGRLKTLTDMLHTSHVQENLITRNGPVEHELERMRILLARVAGRVAELPEAAAPETAPEAAPEAAGLDLHLLATADKTRVDRFLANPGLFPS</sequence>
<dbReference type="Pfam" id="PF13093">
    <property type="entry name" value="FTA4"/>
    <property type="match status" value="1"/>
</dbReference>
<reference evidence="2 3" key="1">
    <citation type="submission" date="2017-06" db="EMBL/GenBank/DDBJ databases">
        <title>Ant-infecting Ophiocordyceps genomes reveal a high diversity of potential behavioral manipulation genes and a possible major role for enterotoxins.</title>
        <authorList>
            <person name="De Bekker C."/>
            <person name="Evans H.C."/>
            <person name="Brachmann A."/>
            <person name="Hughes D.P."/>
        </authorList>
    </citation>
    <scope>NUCLEOTIDE SEQUENCE [LARGE SCALE GENOMIC DNA]</scope>
    <source>
        <strain evidence="2 3">1348a</strain>
    </source>
</reference>
<dbReference type="PANTHER" id="PTHR42040">
    <property type="entry name" value="INNER KINETOCHORE SUBUNIT FTA4"/>
    <property type="match status" value="1"/>
</dbReference>
<name>A0A2C5ZQ91_9HYPO</name>
<feature type="coiled-coil region" evidence="1">
    <location>
        <begin position="142"/>
        <end position="169"/>
    </location>
</feature>
<protein>
    <recommendedName>
        <fullName evidence="4">Kinetochore protein fta4</fullName>
    </recommendedName>
</protein>
<dbReference type="InterPro" id="IPR025207">
    <property type="entry name" value="Sim4_Fta4"/>
</dbReference>
<organism evidence="2 3">
    <name type="scientific">Ophiocordyceps australis</name>
    <dbReference type="NCBI Taxonomy" id="1399860"/>
    <lineage>
        <taxon>Eukaryota</taxon>
        <taxon>Fungi</taxon>
        <taxon>Dikarya</taxon>
        <taxon>Ascomycota</taxon>
        <taxon>Pezizomycotina</taxon>
        <taxon>Sordariomycetes</taxon>
        <taxon>Hypocreomycetidae</taxon>
        <taxon>Hypocreales</taxon>
        <taxon>Ophiocordycipitaceae</taxon>
        <taxon>Ophiocordyceps</taxon>
    </lineage>
</organism>
<keyword evidence="3" id="KW-1185">Reference proteome</keyword>
<dbReference type="EMBL" id="NJEU01000085">
    <property type="protein sequence ID" value="PHH81983.1"/>
    <property type="molecule type" value="Genomic_DNA"/>
</dbReference>